<dbReference type="InterPro" id="IPR036322">
    <property type="entry name" value="WD40_repeat_dom_sf"/>
</dbReference>
<evidence type="ECO:0000313" key="11">
    <source>
        <dbReference type="EMBL" id="CAD5116997.1"/>
    </source>
</evidence>
<dbReference type="PANTHER" id="PTHR15598:SF5">
    <property type="entry name" value="ENHANCER OF MRNA-DECAPPING PROTEIN 4"/>
    <property type="match status" value="1"/>
</dbReference>
<feature type="repeat" description="WD" evidence="7">
    <location>
        <begin position="233"/>
        <end position="263"/>
    </location>
</feature>
<dbReference type="InterPro" id="IPR032401">
    <property type="entry name" value="EDC4_WD40"/>
</dbReference>
<dbReference type="InterPro" id="IPR049404">
    <property type="entry name" value="EDC4_C"/>
</dbReference>
<feature type="region of interest" description="Disordered" evidence="8">
    <location>
        <begin position="461"/>
        <end position="609"/>
    </location>
</feature>
<keyword evidence="3" id="KW-0963">Cytoplasm</keyword>
<sequence length="1120" mass="124611">MKPSMNGDSLGQAIRLSGNDKISTHKIPPHEEVKIVLSDYGNIERQTSGSSKVKISTVSKYDWEHKVYTGKIVAVHKNLNYLAYALKGREGGIVRVLNTYTSERMVLKGFDGSIQDLAFSYSESAYLACCDSRGNVHVYLIYNDGNDRSMQFDFITKFKSNGPMNIVCRVIWCPYIPDSDESLSTVSSSEDCGTLLFISYDTKGCMFKVDQCIKAGIAKEIDIETQDIPTIRISPHEQVITDASISPDGTAVATASKDGEVRFHQVYLPEREPAKILHTIVPYAGLSVNAICFLDNHKRNNDEAFWRFILTMGGPKNNVVKLWNCEKWSCLQTITFDSSADNMRLIGQTDFSSSHLVLADVYSRTLMVLDIQQHRNESRAGFTAVSEFLLTSPCLNIAVKDAYKKPLRPKTEETHPDIASEDESDGEPSERDDIGTFVDLYSVQPRALEELKIRYRESSANHTPMSSFNGENSSGLRDGLSDFQDMTPPSSRHSLLEGGDPDGRLSYHSSLSGAEKPVLLTPDAFTSPPPKSDVSSTLTNVTSMPPEPISDFPRPPVVQENSSSSSSASLEVNEIMDRAKDPDPGEISDDEEEEEEEEEGTIDEGSWHSTPLEKQAQNFFQVLAKKAIGHAVSNDSEDGVEKDEMNLASNGHEADDSSSCEIPAATRMGLQNLMLTDENKRLLDIQHEMKELKAVVFSQREQLNTMQASLFEEFMGSREKSANLHKQLQRIESTIVSRIDKQTNSQEKKLSLLTTEKQKQDKASQQLSSSLEKACKTKLDTIVAPSIMQALDPLKARILQEMTHRLIATESTLKESIQRLIKQQSTIDNISQATAACLQSTIQTAYKDAFTSIVIPTFEKTIQRSLEQVNTIFVNGVKEYVNNVENHVDKLRKKQEDGTDPVMQQLRQISQQLSEQKLTLSDSIKSEMASTKADLLKQMKVLVQSEVENAMKAHVNEINENVVTALRSRASTPTSVVSVEKIDTENRKRSIHQQIVRGQVDMAFQSALCACDIDLVLYVCESFEPTMLFSPSCPLQQPVLLSLIQQLSADFGTNTKLKVAYLEEAITHVESGHAGTAQHVPVVMKAVRDGATAFLSRNQGFPLSKNIRMIRMAAESFLKK</sequence>
<accession>A0A7I8VLV9</accession>
<comment type="similarity">
    <text evidence="2">Belongs to the WD repeat EDC4 family.</text>
</comment>
<protein>
    <submittedName>
        <fullName evidence="11">DgyrCDS5830</fullName>
    </submittedName>
</protein>
<dbReference type="InterPro" id="IPR044938">
    <property type="entry name" value="EDC4_C_sf"/>
</dbReference>
<comment type="caution">
    <text evidence="11">The sequence shown here is derived from an EMBL/GenBank/DDBJ whole genome shotgun (WGS) entry which is preliminary data.</text>
</comment>
<feature type="compositionally biased region" description="Pro residues" evidence="8">
    <location>
        <begin position="545"/>
        <end position="556"/>
    </location>
</feature>
<dbReference type="AlphaFoldDB" id="A0A7I8VLV9"/>
<evidence type="ECO:0000256" key="3">
    <source>
        <dbReference type="ARBA" id="ARBA00022490"/>
    </source>
</evidence>
<comment type="subcellular location">
    <subcellularLocation>
        <location evidence="1">Cytoplasm</location>
        <location evidence="1">P-body</location>
    </subcellularLocation>
</comment>
<evidence type="ECO:0000256" key="2">
    <source>
        <dbReference type="ARBA" id="ARBA00009639"/>
    </source>
</evidence>
<dbReference type="PROSITE" id="PS50082">
    <property type="entry name" value="WD_REPEATS_2"/>
    <property type="match status" value="1"/>
</dbReference>
<keyword evidence="5" id="KW-0677">Repeat</keyword>
<organism evidence="11 12">
    <name type="scientific">Dimorphilus gyrociliatus</name>
    <dbReference type="NCBI Taxonomy" id="2664684"/>
    <lineage>
        <taxon>Eukaryota</taxon>
        <taxon>Metazoa</taxon>
        <taxon>Spiralia</taxon>
        <taxon>Lophotrochozoa</taxon>
        <taxon>Annelida</taxon>
        <taxon>Polychaeta</taxon>
        <taxon>Polychaeta incertae sedis</taxon>
        <taxon>Dinophilidae</taxon>
        <taxon>Dimorphilus</taxon>
    </lineage>
</organism>
<keyword evidence="6" id="KW-0175">Coiled coil</keyword>
<dbReference type="EMBL" id="CAJFCJ010000007">
    <property type="protein sequence ID" value="CAD5116997.1"/>
    <property type="molecule type" value="Genomic_DNA"/>
</dbReference>
<dbReference type="Pfam" id="PF21289">
    <property type="entry name" value="EDC4_C"/>
    <property type="match status" value="1"/>
</dbReference>
<feature type="domain" description="Enhancer of mRNA-decapping protein 4 WD40 repeat region" evidence="9">
    <location>
        <begin position="49"/>
        <end position="375"/>
    </location>
</feature>
<feature type="domain" description="Enhancer of mRNA-decapping protein 4 C-terminal" evidence="10">
    <location>
        <begin position="991"/>
        <end position="1110"/>
    </location>
</feature>
<evidence type="ECO:0000259" key="9">
    <source>
        <dbReference type="Pfam" id="PF16529"/>
    </source>
</evidence>
<feature type="compositionally biased region" description="Basic and acidic residues" evidence="8">
    <location>
        <begin position="408"/>
        <end position="418"/>
    </location>
</feature>
<feature type="region of interest" description="Disordered" evidence="8">
    <location>
        <begin position="408"/>
        <end position="433"/>
    </location>
</feature>
<dbReference type="GO" id="GO:0031087">
    <property type="term" value="P:deadenylation-independent decapping of nuclear-transcribed mRNA"/>
    <property type="evidence" value="ECO:0007669"/>
    <property type="project" value="InterPro"/>
</dbReference>
<dbReference type="Gene3D" id="1.10.220.100">
    <property type="entry name" value="conserved c-terminal region of ge- 1"/>
    <property type="match status" value="1"/>
</dbReference>
<dbReference type="Gene3D" id="2.130.10.10">
    <property type="entry name" value="YVTN repeat-like/Quinoprotein amine dehydrogenase"/>
    <property type="match status" value="1"/>
</dbReference>
<feature type="compositionally biased region" description="Polar residues" evidence="8">
    <location>
        <begin position="533"/>
        <end position="543"/>
    </location>
</feature>
<gene>
    <name evidence="11" type="ORF">DGYR_LOCUS5572</name>
</gene>
<dbReference type="Proteomes" id="UP000549394">
    <property type="component" value="Unassembled WGS sequence"/>
</dbReference>
<dbReference type="SMART" id="SM00320">
    <property type="entry name" value="WD40"/>
    <property type="match status" value="2"/>
</dbReference>
<dbReference type="OrthoDB" id="21128at2759"/>
<name>A0A7I8VLV9_9ANNE</name>
<evidence type="ECO:0000256" key="1">
    <source>
        <dbReference type="ARBA" id="ARBA00004201"/>
    </source>
</evidence>
<dbReference type="GO" id="GO:0000932">
    <property type="term" value="C:P-body"/>
    <property type="evidence" value="ECO:0007669"/>
    <property type="project" value="UniProtKB-SubCell"/>
</dbReference>
<dbReference type="PANTHER" id="PTHR15598">
    <property type="entry name" value="ENHANCER OF MRNA-DECAPPING PROTEIN 4"/>
    <property type="match status" value="1"/>
</dbReference>
<dbReference type="Gene3D" id="6.10.140.270">
    <property type="match status" value="1"/>
</dbReference>
<keyword evidence="12" id="KW-1185">Reference proteome</keyword>
<evidence type="ECO:0000256" key="8">
    <source>
        <dbReference type="SAM" id="MobiDB-lite"/>
    </source>
</evidence>
<feature type="compositionally biased region" description="Polar residues" evidence="8">
    <location>
        <begin position="461"/>
        <end position="475"/>
    </location>
</feature>
<evidence type="ECO:0000256" key="6">
    <source>
        <dbReference type="ARBA" id="ARBA00023054"/>
    </source>
</evidence>
<dbReference type="Pfam" id="PF16529">
    <property type="entry name" value="Ge1_WD40"/>
    <property type="match status" value="1"/>
</dbReference>
<evidence type="ECO:0000256" key="7">
    <source>
        <dbReference type="PROSITE-ProRule" id="PRU00221"/>
    </source>
</evidence>
<dbReference type="InterPro" id="IPR001680">
    <property type="entry name" value="WD40_rpt"/>
</dbReference>
<evidence type="ECO:0000256" key="5">
    <source>
        <dbReference type="ARBA" id="ARBA00022737"/>
    </source>
</evidence>
<evidence type="ECO:0000259" key="10">
    <source>
        <dbReference type="Pfam" id="PF21289"/>
    </source>
</evidence>
<dbReference type="InterPro" id="IPR045152">
    <property type="entry name" value="EDC4-like"/>
</dbReference>
<dbReference type="InterPro" id="IPR015943">
    <property type="entry name" value="WD40/YVTN_repeat-like_dom_sf"/>
</dbReference>
<evidence type="ECO:0000313" key="12">
    <source>
        <dbReference type="Proteomes" id="UP000549394"/>
    </source>
</evidence>
<proteinExistence type="inferred from homology"/>
<feature type="compositionally biased region" description="Acidic residues" evidence="8">
    <location>
        <begin position="584"/>
        <end position="602"/>
    </location>
</feature>
<dbReference type="SUPFAM" id="SSF50978">
    <property type="entry name" value="WD40 repeat-like"/>
    <property type="match status" value="1"/>
</dbReference>
<evidence type="ECO:0000256" key="4">
    <source>
        <dbReference type="ARBA" id="ARBA00022574"/>
    </source>
</evidence>
<reference evidence="11 12" key="1">
    <citation type="submission" date="2020-08" db="EMBL/GenBank/DDBJ databases">
        <authorList>
            <person name="Hejnol A."/>
        </authorList>
    </citation>
    <scope>NUCLEOTIDE SEQUENCE [LARGE SCALE GENOMIC DNA]</scope>
</reference>
<keyword evidence="4 7" id="KW-0853">WD repeat</keyword>